<dbReference type="PANTHER" id="PTHR46890:SF48">
    <property type="entry name" value="RNA-DIRECTED DNA POLYMERASE"/>
    <property type="match status" value="1"/>
</dbReference>
<comment type="caution">
    <text evidence="1">The sequence shown here is derived from an EMBL/GenBank/DDBJ whole genome shotgun (WGS) entry which is preliminary data.</text>
</comment>
<reference evidence="1" key="1">
    <citation type="submission" date="2020-06" db="EMBL/GenBank/DDBJ databases">
        <authorList>
            <person name="Li T."/>
            <person name="Hu X."/>
            <person name="Zhang T."/>
            <person name="Song X."/>
            <person name="Zhang H."/>
            <person name="Dai N."/>
            <person name="Sheng W."/>
            <person name="Hou X."/>
            <person name="Wei L."/>
        </authorList>
    </citation>
    <scope>NUCLEOTIDE SEQUENCE</scope>
    <source>
        <strain evidence="1">G01</strain>
        <tissue evidence="1">Leaf</tissue>
    </source>
</reference>
<dbReference type="AlphaFoldDB" id="A0AAW2KZG1"/>
<proteinExistence type="predicted"/>
<accession>A0AAW2KZG1</accession>
<dbReference type="PANTHER" id="PTHR46890">
    <property type="entry name" value="NON-LTR RETROLELEMENT REVERSE TRANSCRIPTASE-LIKE PROTEIN-RELATED"/>
    <property type="match status" value="1"/>
</dbReference>
<sequence length="370" mass="41875">MLPTVKAIKMNATFFTRWFSFASVTLNNNNKIWCFAAHGIDVQVLKESPTHGPTKGFAKDWIAFSTPNNGWSSLIALDLVEQAKNATSEAKRNFDRNPTNENLINLNKQNTALIHALSLESEFWMQKINCKWLEAGERKSKFFHSLVKKKRIKSKIHRIVDEGLEITESTEIKNSIAEYFRNLLTAPTSNFSDTDFPFQFPQVPKNIARELCKPPTLDDLKEVVFNINKNSVVGPDGFSSAFYQSCWSFIANDLIDATRDFFGGTPIRRSFTTTTITLIPKTDSPQTWSDFKPISLCNVTNKILSKHMYNKISALLPSMISPSQSSFVPGRLIGDNILLAQELTHSIDQRYSKGNVIIKLDMSKVYDKVC</sequence>
<dbReference type="EMBL" id="JACGWK010000016">
    <property type="protein sequence ID" value="KAL0311141.1"/>
    <property type="molecule type" value="Genomic_DNA"/>
</dbReference>
<name>A0AAW2KZG1_9LAMI</name>
<evidence type="ECO:0008006" key="2">
    <source>
        <dbReference type="Google" id="ProtNLM"/>
    </source>
</evidence>
<dbReference type="InterPro" id="IPR052343">
    <property type="entry name" value="Retrotransposon-Effector_Assoc"/>
</dbReference>
<gene>
    <name evidence="1" type="ORF">Sangu_2408800</name>
</gene>
<protein>
    <recommendedName>
        <fullName evidence="2">Reverse transcriptase domain-containing protein</fullName>
    </recommendedName>
</protein>
<organism evidence="1">
    <name type="scientific">Sesamum angustifolium</name>
    <dbReference type="NCBI Taxonomy" id="2727405"/>
    <lineage>
        <taxon>Eukaryota</taxon>
        <taxon>Viridiplantae</taxon>
        <taxon>Streptophyta</taxon>
        <taxon>Embryophyta</taxon>
        <taxon>Tracheophyta</taxon>
        <taxon>Spermatophyta</taxon>
        <taxon>Magnoliopsida</taxon>
        <taxon>eudicotyledons</taxon>
        <taxon>Gunneridae</taxon>
        <taxon>Pentapetalae</taxon>
        <taxon>asterids</taxon>
        <taxon>lamiids</taxon>
        <taxon>Lamiales</taxon>
        <taxon>Pedaliaceae</taxon>
        <taxon>Sesamum</taxon>
    </lineage>
</organism>
<reference evidence="1" key="2">
    <citation type="journal article" date="2024" name="Plant">
        <title>Genomic evolution and insights into agronomic trait innovations of Sesamum species.</title>
        <authorList>
            <person name="Miao H."/>
            <person name="Wang L."/>
            <person name="Qu L."/>
            <person name="Liu H."/>
            <person name="Sun Y."/>
            <person name="Le M."/>
            <person name="Wang Q."/>
            <person name="Wei S."/>
            <person name="Zheng Y."/>
            <person name="Lin W."/>
            <person name="Duan Y."/>
            <person name="Cao H."/>
            <person name="Xiong S."/>
            <person name="Wang X."/>
            <person name="Wei L."/>
            <person name="Li C."/>
            <person name="Ma Q."/>
            <person name="Ju M."/>
            <person name="Zhao R."/>
            <person name="Li G."/>
            <person name="Mu C."/>
            <person name="Tian Q."/>
            <person name="Mei H."/>
            <person name="Zhang T."/>
            <person name="Gao T."/>
            <person name="Zhang H."/>
        </authorList>
    </citation>
    <scope>NUCLEOTIDE SEQUENCE</scope>
    <source>
        <strain evidence="1">G01</strain>
    </source>
</reference>
<evidence type="ECO:0000313" key="1">
    <source>
        <dbReference type="EMBL" id="KAL0311141.1"/>
    </source>
</evidence>